<dbReference type="SUPFAM" id="SSF56784">
    <property type="entry name" value="HAD-like"/>
    <property type="match status" value="1"/>
</dbReference>
<dbReference type="Proteomes" id="UP000247612">
    <property type="component" value="Unassembled WGS sequence"/>
</dbReference>
<evidence type="ECO:0000313" key="1">
    <source>
        <dbReference type="EMBL" id="PXX78587.1"/>
    </source>
</evidence>
<name>A0A318LA80_9FIRM</name>
<dbReference type="EMBL" id="QJKH01000007">
    <property type="protein sequence ID" value="PXX78587.1"/>
    <property type="molecule type" value="Genomic_DNA"/>
</dbReference>
<dbReference type="NCBIfam" id="TIGR01484">
    <property type="entry name" value="HAD-SF-IIB"/>
    <property type="match status" value="1"/>
</dbReference>
<dbReference type="GO" id="GO:0005829">
    <property type="term" value="C:cytosol"/>
    <property type="evidence" value="ECO:0007669"/>
    <property type="project" value="TreeGrafter"/>
</dbReference>
<proteinExistence type="predicted"/>
<dbReference type="STRING" id="1034346.GCA_000313565_02925"/>
<dbReference type="PANTHER" id="PTHR10000:SF25">
    <property type="entry name" value="PHOSPHATASE YKRA-RELATED"/>
    <property type="match status" value="1"/>
</dbReference>
<evidence type="ECO:0000313" key="2">
    <source>
        <dbReference type="Proteomes" id="UP000247612"/>
    </source>
</evidence>
<dbReference type="GO" id="GO:0000287">
    <property type="term" value="F:magnesium ion binding"/>
    <property type="evidence" value="ECO:0007669"/>
    <property type="project" value="TreeGrafter"/>
</dbReference>
<dbReference type="Pfam" id="PF08282">
    <property type="entry name" value="Hydrolase_3"/>
    <property type="match status" value="1"/>
</dbReference>
<dbReference type="OrthoDB" id="9810101at2"/>
<protein>
    <submittedName>
        <fullName evidence="1">Cof subfamily protein (Haloacid dehalogenase superfamily)/HAD superfamily hydrolase (TIGR01484 family)</fullName>
    </submittedName>
</protein>
<accession>A0A318LA80</accession>
<comment type="caution">
    <text evidence="1">The sequence shown here is derived from an EMBL/GenBank/DDBJ whole genome shotgun (WGS) entry which is preliminary data.</text>
</comment>
<keyword evidence="2" id="KW-1185">Reference proteome</keyword>
<dbReference type="Gene3D" id="3.40.50.1000">
    <property type="entry name" value="HAD superfamily/HAD-like"/>
    <property type="match status" value="1"/>
</dbReference>
<dbReference type="AlphaFoldDB" id="A0A318LA80"/>
<sequence length="266" mass="29465">MKRPASLTLNRPRALFLDIDGTLYNKQSHSISDLTMYAIHELKNNGVQIILNTARSVQEAACLPASLIASANGLLLLSGSIIDLCGKRQITLIEPSALKQLLAYINEKQLSYRFVDADEHDYLTHDDETIKRGFIRNYNWVPDIKAYEQEALIQLLVFLDDPKQGNELNEIAPDLSYVKLPKVCEITPKGCDKGAALRKACELLEIDLSQAAAVGDGASDIPMFEAVYGIAMGNSEDSVKAKADFIAESITDDGFYKAVKRLNWIE</sequence>
<organism evidence="1 2">
    <name type="scientific">Dielma fastidiosa</name>
    <dbReference type="NCBI Taxonomy" id="1034346"/>
    <lineage>
        <taxon>Bacteria</taxon>
        <taxon>Bacillati</taxon>
        <taxon>Bacillota</taxon>
        <taxon>Erysipelotrichia</taxon>
        <taxon>Erysipelotrichales</taxon>
        <taxon>Erysipelotrichaceae</taxon>
        <taxon>Dielma</taxon>
    </lineage>
</organism>
<dbReference type="Gene3D" id="3.30.1240.10">
    <property type="match status" value="1"/>
</dbReference>
<dbReference type="PROSITE" id="PS01228">
    <property type="entry name" value="COF_1"/>
    <property type="match status" value="1"/>
</dbReference>
<dbReference type="InterPro" id="IPR006379">
    <property type="entry name" value="HAD-SF_hydro_IIB"/>
</dbReference>
<gene>
    <name evidence="1" type="ORF">DES51_107128</name>
</gene>
<dbReference type="InterPro" id="IPR023214">
    <property type="entry name" value="HAD_sf"/>
</dbReference>
<keyword evidence="1" id="KW-0378">Hydrolase</keyword>
<dbReference type="GO" id="GO:0016791">
    <property type="term" value="F:phosphatase activity"/>
    <property type="evidence" value="ECO:0007669"/>
    <property type="project" value="TreeGrafter"/>
</dbReference>
<dbReference type="PANTHER" id="PTHR10000">
    <property type="entry name" value="PHOSPHOSERINE PHOSPHATASE"/>
    <property type="match status" value="1"/>
</dbReference>
<dbReference type="InterPro" id="IPR036412">
    <property type="entry name" value="HAD-like_sf"/>
</dbReference>
<reference evidence="1 2" key="1">
    <citation type="submission" date="2018-05" db="EMBL/GenBank/DDBJ databases">
        <title>Genomic Encyclopedia of Type Strains, Phase IV (KMG-IV): sequencing the most valuable type-strain genomes for metagenomic binning, comparative biology and taxonomic classification.</title>
        <authorList>
            <person name="Goeker M."/>
        </authorList>
    </citation>
    <scope>NUCLEOTIDE SEQUENCE [LARGE SCALE GENOMIC DNA]</scope>
    <source>
        <strain evidence="1 2">JC118</strain>
    </source>
</reference>